<dbReference type="InterPro" id="IPR007050">
    <property type="entry name" value="HTH_bacterioopsin"/>
</dbReference>
<dbReference type="Proteomes" id="UP000662973">
    <property type="component" value="Chromosome"/>
</dbReference>
<evidence type="ECO:0000256" key="2">
    <source>
        <dbReference type="ARBA" id="ARBA00022777"/>
    </source>
</evidence>
<dbReference type="InterPro" id="IPR031803">
    <property type="entry name" value="BAT_GAF/HTH-assoc"/>
</dbReference>
<evidence type="ECO:0000313" key="6">
    <source>
        <dbReference type="EMBL" id="QSG08602.1"/>
    </source>
</evidence>
<dbReference type="InterPro" id="IPR035965">
    <property type="entry name" value="PAS-like_dom_sf"/>
</dbReference>
<sequence length="1119" mass="123451">MLVTERTTATQLRTALDATAVVETDATAALNRLDGGGFDCVVCDYDLEGASGIELLAAARQRDPTLSFVVRAGDREAHVRTVLAEDESTTILGADGVDAVEAVQQVCQPRGVTATRSAQSATRWQALERVNEATRQFLGAATAGEIATIAVEAARDAFETDLVSIWYVTDDRDALRLETATRPLRDLLSTAGEPPFVHERGDRVWEAFEDAGPHVLANLEPEDLAAAVPVQTALVAALGSHGIVSIARRDDHAFGDAERDLARILARSARAALDRLDRKRELTQNRDLLERAQRLADVGAWEYDGSGTIHLTAQTRRLSDLPLEGPVSFDDGLAVYHPEDRDRIETAVDRALEFGIGFDYRVRIVRDDGVRRVRVVGEPVFESGTVDTVRGALLDVTSAYRQRRQLERNERALRRLHELVADTRLSFDERIEAMLEVGVERAGLAAGYLTSVDDETVEISHLVGDAPGLHEGACLPLAETFCRKVTDREAVISIYDAPAQGFAEDPAYRRFELDSYVGAPFFLGDELRGTLCFVDPEPRDRPFPEIQRTFIRLLVQQVAALFERRRRREQLQALHKATQSLFAAETTDEIPSLTIQSVEAVADSFPVAFYRWDEDSGTLVLADDTAPSTAGAQRPEQIQPGDDPVWTTFVRNDPTLEPLQIERETADSGFVVPIQDFGVLVADQAAESPETVFGHAFLQTLARSVAAALETVRQNEQLQSYTERLERRNDQLERLRRINAIVRDTQRTLVEADSRSAIETAVCENLTAIEHWELAWIGAPDHPGRSFTVRASSGPEAKSLAAASDFDGQGSIAHAAFDQQRIVERSRLLAADGPEPWRRTAIEQGHQSAISIPISYESRAYGVLEIYADRPGAFSDSERSVLAELGTTIAYAIAAVEQRQALRADSHVVLECSMPTDGEWLLELAATLETDLCVTHVVPRTDGGYLAYARTDEPDRVATVLGTLPVVDRANEFGANTAERVEFGFRSSQLLDVLATYDARLDQFVVDGQANALRVRLPRPDQVRAFVEHLRQHYPESTVRAQRAVEEPVVSSLPGVFESLTDRQREVVSVAHQRGFFAWPRESSGEAVAEALGIAPATFHEHVRAVEQRVFEALFGPRE</sequence>
<protein>
    <submittedName>
        <fullName evidence="6">Signal transduction regulator</fullName>
    </submittedName>
</protein>
<dbReference type="KEGG" id="hds:HSR122_1204"/>
<dbReference type="Pfam" id="PF04967">
    <property type="entry name" value="HTH_10"/>
    <property type="match status" value="1"/>
</dbReference>
<dbReference type="InterPro" id="IPR011006">
    <property type="entry name" value="CheY-like_superfamily"/>
</dbReference>
<dbReference type="PANTHER" id="PTHR34236">
    <property type="entry name" value="DIMETHYL SULFOXIDE REDUCTASE TRANSCRIPTIONAL ACTIVATOR"/>
    <property type="match status" value="1"/>
</dbReference>
<dbReference type="SUPFAM" id="SSF55785">
    <property type="entry name" value="PYP-like sensor domain (PAS domain)"/>
    <property type="match status" value="1"/>
</dbReference>
<dbReference type="SUPFAM" id="SSF55781">
    <property type="entry name" value="GAF domain-like"/>
    <property type="match status" value="4"/>
</dbReference>
<keyword evidence="2" id="KW-0418">Kinase</keyword>
<dbReference type="InterPro" id="IPR029016">
    <property type="entry name" value="GAF-like_dom_sf"/>
</dbReference>
<dbReference type="PANTHER" id="PTHR34236:SF1">
    <property type="entry name" value="DIMETHYL SULFOXIDE REDUCTASE TRANSCRIPTIONAL ACTIVATOR"/>
    <property type="match status" value="1"/>
</dbReference>
<keyword evidence="3" id="KW-0805">Transcription regulation</keyword>
<keyword evidence="1" id="KW-0808">Transferase</keyword>
<keyword evidence="4" id="KW-0804">Transcription</keyword>
<dbReference type="Gene3D" id="3.40.50.2300">
    <property type="match status" value="1"/>
</dbReference>
<dbReference type="RefSeq" id="WP_229111821.1">
    <property type="nucleotide sequence ID" value="NZ_CP064788.1"/>
</dbReference>
<evidence type="ECO:0000256" key="3">
    <source>
        <dbReference type="ARBA" id="ARBA00023015"/>
    </source>
</evidence>
<dbReference type="GeneID" id="68851851"/>
<dbReference type="SUPFAM" id="SSF52172">
    <property type="entry name" value="CheY-like"/>
    <property type="match status" value="1"/>
</dbReference>
<accession>A0A897N722</accession>
<evidence type="ECO:0000313" key="7">
    <source>
        <dbReference type="Proteomes" id="UP000662973"/>
    </source>
</evidence>
<dbReference type="SMART" id="SM00065">
    <property type="entry name" value="GAF"/>
    <property type="match status" value="4"/>
</dbReference>
<dbReference type="Pfam" id="PF15915">
    <property type="entry name" value="BAT"/>
    <property type="match status" value="1"/>
</dbReference>
<feature type="domain" description="GAF" evidence="5">
    <location>
        <begin position="586"/>
        <end position="719"/>
    </location>
</feature>
<evidence type="ECO:0000256" key="1">
    <source>
        <dbReference type="ARBA" id="ARBA00022679"/>
    </source>
</evidence>
<dbReference type="InterPro" id="IPR013655">
    <property type="entry name" value="PAS_fold_3"/>
</dbReference>
<keyword evidence="7" id="KW-1185">Reference proteome</keyword>
<evidence type="ECO:0000259" key="5">
    <source>
        <dbReference type="SMART" id="SM00065"/>
    </source>
</evidence>
<dbReference type="CDD" id="cd00156">
    <property type="entry name" value="REC"/>
    <property type="match status" value="1"/>
</dbReference>
<gene>
    <name evidence="6" type="primary">atoS3</name>
    <name evidence="6" type="ORF">HSR122_1204</name>
</gene>
<dbReference type="AlphaFoldDB" id="A0A897N722"/>
<dbReference type="Gene3D" id="3.30.450.20">
    <property type="entry name" value="PAS domain"/>
    <property type="match status" value="1"/>
</dbReference>
<dbReference type="InterPro" id="IPR003018">
    <property type="entry name" value="GAF"/>
</dbReference>
<feature type="domain" description="GAF" evidence="5">
    <location>
        <begin position="142"/>
        <end position="283"/>
    </location>
</feature>
<dbReference type="Pfam" id="PF13185">
    <property type="entry name" value="GAF_2"/>
    <property type="match status" value="2"/>
</dbReference>
<reference evidence="6 7" key="1">
    <citation type="submission" date="2020-11" db="EMBL/GenBank/DDBJ databases">
        <title>Carbohydrate-dependent, anaerobic sulfur respiration: A novel catabolism in halophilic archaea.</title>
        <authorList>
            <person name="Sorokin D.Y."/>
            <person name="Messina E."/>
            <person name="Smedile F."/>
            <person name="La Cono V."/>
            <person name="Hallsworth J.E."/>
            <person name="Yakimov M.M."/>
        </authorList>
    </citation>
    <scope>NUCLEOTIDE SEQUENCE [LARGE SCALE GENOMIC DNA]</scope>
    <source>
        <strain evidence="6 7">HSR12-2</strain>
    </source>
</reference>
<evidence type="ECO:0000256" key="4">
    <source>
        <dbReference type="ARBA" id="ARBA00023163"/>
    </source>
</evidence>
<dbReference type="Pfam" id="PF08447">
    <property type="entry name" value="PAS_3"/>
    <property type="match status" value="1"/>
</dbReference>
<feature type="domain" description="GAF" evidence="5">
    <location>
        <begin position="426"/>
        <end position="572"/>
    </location>
</feature>
<name>A0A897N722_9EURY</name>
<dbReference type="GO" id="GO:0016301">
    <property type="term" value="F:kinase activity"/>
    <property type="evidence" value="ECO:0007669"/>
    <property type="project" value="UniProtKB-KW"/>
</dbReference>
<dbReference type="Gene3D" id="3.30.450.40">
    <property type="match status" value="4"/>
</dbReference>
<dbReference type="EMBL" id="CP064788">
    <property type="protein sequence ID" value="QSG08602.1"/>
    <property type="molecule type" value="Genomic_DNA"/>
</dbReference>
<organism evidence="6 7">
    <name type="scientific">Halapricum desulfuricans</name>
    <dbReference type="NCBI Taxonomy" id="2841257"/>
    <lineage>
        <taxon>Archaea</taxon>
        <taxon>Methanobacteriati</taxon>
        <taxon>Methanobacteriota</taxon>
        <taxon>Stenosarchaea group</taxon>
        <taxon>Halobacteria</taxon>
        <taxon>Halobacteriales</taxon>
        <taxon>Haloarculaceae</taxon>
        <taxon>Halapricum</taxon>
    </lineage>
</organism>
<feature type="domain" description="GAF" evidence="5">
    <location>
        <begin position="734"/>
        <end position="903"/>
    </location>
</feature>
<proteinExistence type="predicted"/>